<accession>A0AAQ3L2X2</accession>
<dbReference type="PANTHER" id="PTHR23315">
    <property type="entry name" value="U BOX DOMAIN-CONTAINING"/>
    <property type="match status" value="1"/>
</dbReference>
<dbReference type="InterPro" id="IPR045210">
    <property type="entry name" value="RING-Ubox_PUB"/>
</dbReference>
<feature type="repeat" description="ARM" evidence="7">
    <location>
        <begin position="632"/>
        <end position="674"/>
    </location>
</feature>
<dbReference type="PROSITE" id="PS51698">
    <property type="entry name" value="U_BOX"/>
    <property type="match status" value="1"/>
</dbReference>
<dbReference type="InterPro" id="IPR058678">
    <property type="entry name" value="ARM_PUB"/>
</dbReference>
<dbReference type="PANTHER" id="PTHR23315:SF307">
    <property type="entry name" value="U-BOX DOMAIN-CONTAINING PROTEIN 19"/>
    <property type="match status" value="1"/>
</dbReference>
<sequence length="781" mass="84225">MFENDVCPLSENIDLKLVHTSHSNPPIAIAASLQTRVLARHVSVAVSGTETPALGPAALTILEGSGTCPPSISDFVLFPPPREIEMSHPSGARRKILSLPAVHPGTDVSPAALLNALVALADDILALRPSAFPVHRRNAREAIRQVGAIQEFLTDVRNRGLALPASAAVGLCELHITLQKLRYLLCDCARPGARLWVLMRSDQVSSEFRVLIRSMSTALDVLPLASIDAAPEVKELVRLVSDQAWKAAVGTDTADALAMRSAWSILSQFKNGIAPNPGDLEQILNHLQIGSWSDCCEEIAFMQDTLFSSLDDDGEGDDQEVALLGSLMAFMVYCRVLLFDAMDDNKTTEKQTKAPSKSTNHVNLEYLRCPISLELMLDPVTVATGQTYDRASITKWLKSGCLTCPVTGEKLTNTDLVPNSAVRNLIEQLCRIKNIPIPEPNAKHRKDVAKTANPLSLAASEAMRMAAAFLAGKLAAGTSKEKNKAALEIRRLSKSNIFNRACFVEADAVPWLLHLFSSSDPSIQDNAVAALLNLSKHPSGSKAVVEAGGLGLVVDVIRLALKVDAQQNAAAILFYLSSVEEYRIEIGKMPDAIPTLVELAREGTYRGKKNAVVTLFGLLLHQQNQPKVLQAGAIPALVGLLAGEREDLVNDAVAVLARIAEWRDGTKALLNCSAIPHLVEFLRSTSSRSGRENCVSALLSLCINGGEKVVSLLEKMPVLMPSLYSLVTDGSPQAGKKARSLLNHIHHLSDQRDLALMASSAQDQQIECNNGVLGVFRSAYI</sequence>
<dbReference type="AlphaFoldDB" id="A0AAQ3L2X2"/>
<organism evidence="9 10">
    <name type="scientific">Canna indica</name>
    <name type="common">Indian-shot</name>
    <dbReference type="NCBI Taxonomy" id="4628"/>
    <lineage>
        <taxon>Eukaryota</taxon>
        <taxon>Viridiplantae</taxon>
        <taxon>Streptophyta</taxon>
        <taxon>Embryophyta</taxon>
        <taxon>Tracheophyta</taxon>
        <taxon>Spermatophyta</taxon>
        <taxon>Magnoliopsida</taxon>
        <taxon>Liliopsida</taxon>
        <taxon>Zingiberales</taxon>
        <taxon>Cannaceae</taxon>
        <taxon>Canna</taxon>
    </lineage>
</organism>
<dbReference type="SUPFAM" id="SSF48371">
    <property type="entry name" value="ARM repeat"/>
    <property type="match status" value="1"/>
</dbReference>
<dbReference type="SMART" id="SM00185">
    <property type="entry name" value="ARM"/>
    <property type="match status" value="4"/>
</dbReference>
<keyword evidence="4" id="KW-0808">Transferase</keyword>
<comment type="catalytic activity">
    <reaction evidence="1">
        <text>S-ubiquitinyl-[E2 ubiquitin-conjugating enzyme]-L-cysteine + [acceptor protein]-L-lysine = [E2 ubiquitin-conjugating enzyme]-L-cysteine + N(6)-ubiquitinyl-[acceptor protein]-L-lysine.</text>
        <dbReference type="EC" id="2.3.2.27"/>
    </reaction>
</comment>
<evidence type="ECO:0000256" key="4">
    <source>
        <dbReference type="ARBA" id="ARBA00022679"/>
    </source>
</evidence>
<dbReference type="InterPro" id="IPR000225">
    <property type="entry name" value="Armadillo"/>
</dbReference>
<protein>
    <recommendedName>
        <fullName evidence="3">RING-type E3 ubiquitin transferase</fullName>
        <ecNumber evidence="3">2.3.2.27</ecNumber>
    </recommendedName>
</protein>
<evidence type="ECO:0000256" key="5">
    <source>
        <dbReference type="ARBA" id="ARBA00022737"/>
    </source>
</evidence>
<dbReference type="GO" id="GO:0061630">
    <property type="term" value="F:ubiquitin protein ligase activity"/>
    <property type="evidence" value="ECO:0007669"/>
    <property type="project" value="UniProtKB-EC"/>
</dbReference>
<proteinExistence type="predicted"/>
<keyword evidence="10" id="KW-1185">Reference proteome</keyword>
<dbReference type="EMBL" id="CP136898">
    <property type="protein sequence ID" value="WOL19872.1"/>
    <property type="molecule type" value="Genomic_DNA"/>
</dbReference>
<evidence type="ECO:0000256" key="1">
    <source>
        <dbReference type="ARBA" id="ARBA00000900"/>
    </source>
</evidence>
<dbReference type="GO" id="GO:0016567">
    <property type="term" value="P:protein ubiquitination"/>
    <property type="evidence" value="ECO:0007669"/>
    <property type="project" value="InterPro"/>
</dbReference>
<dbReference type="GO" id="GO:0010029">
    <property type="term" value="P:regulation of seed germination"/>
    <property type="evidence" value="ECO:0007669"/>
    <property type="project" value="UniProtKB-ARBA"/>
</dbReference>
<gene>
    <name evidence="9" type="ORF">Cni_G28674</name>
</gene>
<reference evidence="9 10" key="1">
    <citation type="submission" date="2023-10" db="EMBL/GenBank/DDBJ databases">
        <title>Chromosome-scale genome assembly provides insights into flower coloration mechanisms of Canna indica.</title>
        <authorList>
            <person name="Li C."/>
        </authorList>
    </citation>
    <scope>NUCLEOTIDE SEQUENCE [LARGE SCALE GENOMIC DNA]</scope>
    <source>
        <tissue evidence="9">Flower</tissue>
    </source>
</reference>
<evidence type="ECO:0000313" key="9">
    <source>
        <dbReference type="EMBL" id="WOL19872.1"/>
    </source>
</evidence>
<dbReference type="EC" id="2.3.2.27" evidence="3"/>
<dbReference type="SMART" id="SM00504">
    <property type="entry name" value="Ubox"/>
    <property type="match status" value="1"/>
</dbReference>
<dbReference type="InterPro" id="IPR016024">
    <property type="entry name" value="ARM-type_fold"/>
</dbReference>
<dbReference type="InterPro" id="IPR011989">
    <property type="entry name" value="ARM-like"/>
</dbReference>
<dbReference type="PROSITE" id="PS50176">
    <property type="entry name" value="ARM_REPEAT"/>
    <property type="match status" value="2"/>
</dbReference>
<dbReference type="Pfam" id="PF04564">
    <property type="entry name" value="U-box"/>
    <property type="match status" value="1"/>
</dbReference>
<dbReference type="Gene3D" id="3.30.40.10">
    <property type="entry name" value="Zinc/RING finger domain, C3HC4 (zinc finger)"/>
    <property type="match status" value="1"/>
</dbReference>
<feature type="repeat" description="ARM" evidence="7">
    <location>
        <begin position="507"/>
        <end position="549"/>
    </location>
</feature>
<dbReference type="FunFam" id="1.25.10.10:FF:000485">
    <property type="entry name" value="RING-type E3 ubiquitin transferase"/>
    <property type="match status" value="1"/>
</dbReference>
<evidence type="ECO:0000256" key="3">
    <source>
        <dbReference type="ARBA" id="ARBA00012483"/>
    </source>
</evidence>
<evidence type="ECO:0000259" key="8">
    <source>
        <dbReference type="PROSITE" id="PS51698"/>
    </source>
</evidence>
<dbReference type="InterPro" id="IPR003613">
    <property type="entry name" value="Ubox_domain"/>
</dbReference>
<keyword evidence="6" id="KW-0833">Ubl conjugation pathway</keyword>
<comment type="pathway">
    <text evidence="2">Protein modification; protein ubiquitination.</text>
</comment>
<dbReference type="CDD" id="cd16664">
    <property type="entry name" value="RING-Ubox_PUB"/>
    <property type="match status" value="1"/>
</dbReference>
<evidence type="ECO:0000313" key="10">
    <source>
        <dbReference type="Proteomes" id="UP001327560"/>
    </source>
</evidence>
<evidence type="ECO:0000256" key="2">
    <source>
        <dbReference type="ARBA" id="ARBA00004906"/>
    </source>
</evidence>
<dbReference type="SUPFAM" id="SSF57850">
    <property type="entry name" value="RING/U-box"/>
    <property type="match status" value="1"/>
</dbReference>
<dbReference type="Proteomes" id="UP001327560">
    <property type="component" value="Chromosome 9"/>
</dbReference>
<dbReference type="Gene3D" id="1.25.10.10">
    <property type="entry name" value="Leucine-rich Repeat Variant"/>
    <property type="match status" value="2"/>
</dbReference>
<evidence type="ECO:0000256" key="6">
    <source>
        <dbReference type="ARBA" id="ARBA00022786"/>
    </source>
</evidence>
<dbReference type="FunFam" id="3.30.40.10:FF:000442">
    <property type="entry name" value="RING-type E3 ubiquitin transferase"/>
    <property type="match status" value="1"/>
</dbReference>
<feature type="domain" description="U-box" evidence="8">
    <location>
        <begin position="362"/>
        <end position="436"/>
    </location>
</feature>
<dbReference type="Pfam" id="PF25598">
    <property type="entry name" value="ARM_PUB"/>
    <property type="match status" value="1"/>
</dbReference>
<name>A0AAQ3L2X2_9LILI</name>
<evidence type="ECO:0000256" key="7">
    <source>
        <dbReference type="PROSITE-ProRule" id="PRU00259"/>
    </source>
</evidence>
<dbReference type="InterPro" id="IPR013083">
    <property type="entry name" value="Znf_RING/FYVE/PHD"/>
</dbReference>
<keyword evidence="5" id="KW-0677">Repeat</keyword>